<keyword evidence="3" id="KW-1185">Reference proteome</keyword>
<organism evidence="2 3">
    <name type="scientific">Corynebacterium gallinarum</name>
    <dbReference type="NCBI Taxonomy" id="2762214"/>
    <lineage>
        <taxon>Bacteria</taxon>
        <taxon>Bacillati</taxon>
        <taxon>Actinomycetota</taxon>
        <taxon>Actinomycetes</taxon>
        <taxon>Mycobacteriales</taxon>
        <taxon>Corynebacteriaceae</taxon>
        <taxon>Corynebacterium</taxon>
    </lineage>
</organism>
<dbReference type="Pfam" id="PF03551">
    <property type="entry name" value="PadR"/>
    <property type="match status" value="1"/>
</dbReference>
<dbReference type="InterPro" id="IPR036388">
    <property type="entry name" value="WH-like_DNA-bd_sf"/>
</dbReference>
<reference evidence="2 3" key="1">
    <citation type="submission" date="2020-08" db="EMBL/GenBank/DDBJ databases">
        <title>A Genomic Blueprint of the Chicken Gut Microbiome.</title>
        <authorList>
            <person name="Gilroy R."/>
            <person name="Ravi A."/>
            <person name="Getino M."/>
            <person name="Pursley I."/>
            <person name="Horton D.L."/>
            <person name="Alikhan N.-F."/>
            <person name="Baker D."/>
            <person name="Gharbi K."/>
            <person name="Hall N."/>
            <person name="Watson M."/>
            <person name="Adriaenssens E.M."/>
            <person name="Foster-Nyarko E."/>
            <person name="Jarju S."/>
            <person name="Secka A."/>
            <person name="Antonio M."/>
            <person name="Oren A."/>
            <person name="Chaudhuri R."/>
            <person name="La Ragione R.M."/>
            <person name="Hildebrand F."/>
            <person name="Pallen M.J."/>
        </authorList>
    </citation>
    <scope>NUCLEOTIDE SEQUENCE [LARGE SCALE GENOMIC DNA]</scope>
    <source>
        <strain evidence="2 3">Sa1YVA5</strain>
    </source>
</reference>
<dbReference type="SUPFAM" id="SSF46785">
    <property type="entry name" value="Winged helix' DNA-binding domain"/>
    <property type="match status" value="1"/>
</dbReference>
<protein>
    <submittedName>
        <fullName evidence="2">PadR family transcriptional regulator</fullName>
    </submittedName>
</protein>
<dbReference type="InterPro" id="IPR036390">
    <property type="entry name" value="WH_DNA-bd_sf"/>
</dbReference>
<evidence type="ECO:0000259" key="1">
    <source>
        <dbReference type="Pfam" id="PF03551"/>
    </source>
</evidence>
<proteinExistence type="predicted"/>
<dbReference type="RefSeq" id="WP_191733271.1">
    <property type="nucleotide sequence ID" value="NZ_JACSPR010000004.1"/>
</dbReference>
<gene>
    <name evidence="2" type="ORF">H9627_06870</name>
</gene>
<dbReference type="PANTHER" id="PTHR33169:SF14">
    <property type="entry name" value="TRANSCRIPTIONAL REGULATOR RV3488"/>
    <property type="match status" value="1"/>
</dbReference>
<dbReference type="EMBL" id="JACSPR010000004">
    <property type="protein sequence ID" value="MBD8030042.1"/>
    <property type="molecule type" value="Genomic_DNA"/>
</dbReference>
<dbReference type="PANTHER" id="PTHR33169">
    <property type="entry name" value="PADR-FAMILY TRANSCRIPTIONAL REGULATOR"/>
    <property type="match status" value="1"/>
</dbReference>
<accession>A0A8I0HMJ3</accession>
<name>A0A8I0HMJ3_9CORY</name>
<dbReference type="Gene3D" id="1.10.10.10">
    <property type="entry name" value="Winged helix-like DNA-binding domain superfamily/Winged helix DNA-binding domain"/>
    <property type="match status" value="1"/>
</dbReference>
<evidence type="ECO:0000313" key="2">
    <source>
        <dbReference type="EMBL" id="MBD8030042.1"/>
    </source>
</evidence>
<dbReference type="InterPro" id="IPR052509">
    <property type="entry name" value="Metal_resp_DNA-bind_regulator"/>
</dbReference>
<feature type="domain" description="Transcription regulator PadR N-terminal" evidence="1">
    <location>
        <begin position="15"/>
        <end position="86"/>
    </location>
</feature>
<sequence length="108" mass="12045">MSESQMRKGVLELMVLAILDRTPSYGGALLETLTDTGGTDISSGTLYPLLSRLRRSGVLETRWEESPVGPPRKIYHLTEHGQQRLTALRHDWATLVATVTDILEEDKP</sequence>
<comment type="caution">
    <text evidence="2">The sequence shown here is derived from an EMBL/GenBank/DDBJ whole genome shotgun (WGS) entry which is preliminary data.</text>
</comment>
<dbReference type="Proteomes" id="UP000650224">
    <property type="component" value="Unassembled WGS sequence"/>
</dbReference>
<dbReference type="InterPro" id="IPR005149">
    <property type="entry name" value="Tscrpt_reg_PadR_N"/>
</dbReference>
<evidence type="ECO:0000313" key="3">
    <source>
        <dbReference type="Proteomes" id="UP000650224"/>
    </source>
</evidence>
<dbReference type="AlphaFoldDB" id="A0A8I0HMJ3"/>